<sequence>MLFQQEIIVILSGAAPISEVRGAIPLGILLFGMPPLKTYLLSVLGNLLPVVPLLFFLERFSLFSMRRFYFMNRFLSWLFEYTRSRHSDHFHYWGWAPVALFVFVAIPLPLTGAWSGALVAFIFGVPLRRASLIIFLGIVSAAAVVLATTLFGITIFNSVFL</sequence>
<dbReference type="PANTHER" id="PTHR36007">
    <property type="entry name" value="TRANSPORT PROTEIN-RELATED"/>
    <property type="match status" value="1"/>
</dbReference>
<feature type="transmembrane region" description="Helical" evidence="1">
    <location>
        <begin position="38"/>
        <end position="57"/>
    </location>
</feature>
<evidence type="ECO:0000313" key="2">
    <source>
        <dbReference type="EMBL" id="OGZ30823.1"/>
    </source>
</evidence>
<evidence type="ECO:0008006" key="4">
    <source>
        <dbReference type="Google" id="ProtNLM"/>
    </source>
</evidence>
<accession>A0A1G2EYI7</accession>
<keyword evidence="1" id="KW-0472">Membrane</keyword>
<dbReference type="AlphaFoldDB" id="A0A1G2EYI7"/>
<keyword evidence="1" id="KW-1133">Transmembrane helix</keyword>
<feature type="transmembrane region" description="Helical" evidence="1">
    <location>
        <begin position="131"/>
        <end position="156"/>
    </location>
</feature>
<dbReference type="PANTHER" id="PTHR36007:SF2">
    <property type="entry name" value="TRANSPORT PROTEIN-RELATED"/>
    <property type="match status" value="1"/>
</dbReference>
<dbReference type="InterPro" id="IPR009577">
    <property type="entry name" value="Sm_multidrug_ex"/>
</dbReference>
<comment type="caution">
    <text evidence="2">The sequence shown here is derived from an EMBL/GenBank/DDBJ whole genome shotgun (WGS) entry which is preliminary data.</text>
</comment>
<protein>
    <recommendedName>
        <fullName evidence="4">Ligand-binding protein SH3</fullName>
    </recommendedName>
</protein>
<evidence type="ECO:0000256" key="1">
    <source>
        <dbReference type="SAM" id="Phobius"/>
    </source>
</evidence>
<feature type="transmembrane region" description="Helical" evidence="1">
    <location>
        <begin position="92"/>
        <end position="125"/>
    </location>
</feature>
<dbReference type="Proteomes" id="UP000177486">
    <property type="component" value="Unassembled WGS sequence"/>
</dbReference>
<proteinExistence type="predicted"/>
<name>A0A1G2EYI7_9BACT</name>
<gene>
    <name evidence="2" type="ORF">A2931_01830</name>
</gene>
<dbReference type="EMBL" id="MHMQ01000013">
    <property type="protein sequence ID" value="OGZ30823.1"/>
    <property type="molecule type" value="Genomic_DNA"/>
</dbReference>
<reference evidence="2 3" key="1">
    <citation type="journal article" date="2016" name="Nat. Commun.">
        <title>Thousands of microbial genomes shed light on interconnected biogeochemical processes in an aquifer system.</title>
        <authorList>
            <person name="Anantharaman K."/>
            <person name="Brown C.T."/>
            <person name="Hug L.A."/>
            <person name="Sharon I."/>
            <person name="Castelle C.J."/>
            <person name="Probst A.J."/>
            <person name="Thomas B.C."/>
            <person name="Singh A."/>
            <person name="Wilkins M.J."/>
            <person name="Karaoz U."/>
            <person name="Brodie E.L."/>
            <person name="Williams K.H."/>
            <person name="Hubbard S.S."/>
            <person name="Banfield J.F."/>
        </authorList>
    </citation>
    <scope>NUCLEOTIDE SEQUENCE [LARGE SCALE GENOMIC DNA]</scope>
</reference>
<organism evidence="2 3">
    <name type="scientific">Candidatus Niyogibacteria bacterium RIFCSPLOWO2_01_FULL_45_48</name>
    <dbReference type="NCBI Taxonomy" id="1801724"/>
    <lineage>
        <taxon>Bacteria</taxon>
        <taxon>Candidatus Niyogiibacteriota</taxon>
    </lineage>
</organism>
<dbReference type="Pfam" id="PF06695">
    <property type="entry name" value="Sm_multidrug_ex"/>
    <property type="match status" value="1"/>
</dbReference>
<evidence type="ECO:0000313" key="3">
    <source>
        <dbReference type="Proteomes" id="UP000177486"/>
    </source>
</evidence>
<keyword evidence="1" id="KW-0812">Transmembrane</keyword>